<proteinExistence type="predicted"/>
<reference evidence="2" key="2">
    <citation type="journal article" date="2018" name="Plant J.">
        <title>The Sorghum bicolor reference genome: improved assembly, gene annotations, a transcriptome atlas, and signatures of genome organization.</title>
        <authorList>
            <person name="McCormick R.F."/>
            <person name="Truong S.K."/>
            <person name="Sreedasyam A."/>
            <person name="Jenkins J."/>
            <person name="Shu S."/>
            <person name="Sims D."/>
            <person name="Kennedy M."/>
            <person name="Amirebrahimi M."/>
            <person name="Weers B.D."/>
            <person name="McKinley B."/>
            <person name="Mattison A."/>
            <person name="Morishige D.T."/>
            <person name="Grimwood J."/>
            <person name="Schmutz J."/>
            <person name="Mullet J.E."/>
        </authorList>
    </citation>
    <scope>NUCLEOTIDE SEQUENCE [LARGE SCALE GENOMIC DNA]</scope>
    <source>
        <strain evidence="2">cv. BTx623</strain>
    </source>
</reference>
<sequence length="49" mass="5523">MALGKAPFWTLAALGKARVYIYDKPTVGHCTMNLVIHIHVTIKKRLLMT</sequence>
<accession>A0A1Z5S9H0</accession>
<dbReference type="Gramene" id="OQU92582">
    <property type="protein sequence ID" value="OQU92582"/>
    <property type="gene ID" value="SORBI_3001G369550"/>
</dbReference>
<name>A0A1Z5S9H0_SORBI</name>
<dbReference type="InParanoid" id="A0A1Z5S9H0"/>
<dbReference type="AlphaFoldDB" id="A0A1Z5S9H0"/>
<gene>
    <name evidence="1" type="ORF">SORBI_3001G369550</name>
</gene>
<keyword evidence="2" id="KW-1185">Reference proteome</keyword>
<protein>
    <submittedName>
        <fullName evidence="1">Uncharacterized protein</fullName>
    </submittedName>
</protein>
<dbReference type="EMBL" id="CM000760">
    <property type="protein sequence ID" value="OQU92582.1"/>
    <property type="molecule type" value="Genomic_DNA"/>
</dbReference>
<evidence type="ECO:0000313" key="1">
    <source>
        <dbReference type="EMBL" id="OQU92582.1"/>
    </source>
</evidence>
<reference evidence="1 2" key="1">
    <citation type="journal article" date="2009" name="Nature">
        <title>The Sorghum bicolor genome and the diversification of grasses.</title>
        <authorList>
            <person name="Paterson A.H."/>
            <person name="Bowers J.E."/>
            <person name="Bruggmann R."/>
            <person name="Dubchak I."/>
            <person name="Grimwood J."/>
            <person name="Gundlach H."/>
            <person name="Haberer G."/>
            <person name="Hellsten U."/>
            <person name="Mitros T."/>
            <person name="Poliakov A."/>
            <person name="Schmutz J."/>
            <person name="Spannagl M."/>
            <person name="Tang H."/>
            <person name="Wang X."/>
            <person name="Wicker T."/>
            <person name="Bharti A.K."/>
            <person name="Chapman J."/>
            <person name="Feltus F.A."/>
            <person name="Gowik U."/>
            <person name="Grigoriev I.V."/>
            <person name="Lyons E."/>
            <person name="Maher C.A."/>
            <person name="Martis M."/>
            <person name="Narechania A."/>
            <person name="Otillar R.P."/>
            <person name="Penning B.W."/>
            <person name="Salamov A.A."/>
            <person name="Wang Y."/>
            <person name="Zhang L."/>
            <person name="Carpita N.C."/>
            <person name="Freeling M."/>
            <person name="Gingle A.R."/>
            <person name="Hash C.T."/>
            <person name="Keller B."/>
            <person name="Klein P."/>
            <person name="Kresovich S."/>
            <person name="McCann M.C."/>
            <person name="Ming R."/>
            <person name="Peterson D.G."/>
            <person name="Mehboob-ur-Rahman"/>
            <person name="Ware D."/>
            <person name="Westhoff P."/>
            <person name="Mayer K.F."/>
            <person name="Messing J."/>
            <person name="Rokhsar D.S."/>
        </authorList>
    </citation>
    <scope>NUCLEOTIDE SEQUENCE [LARGE SCALE GENOMIC DNA]</scope>
    <source>
        <strain evidence="2">cv. BTx623</strain>
    </source>
</reference>
<dbReference type="Proteomes" id="UP000000768">
    <property type="component" value="Chromosome 1"/>
</dbReference>
<organism evidence="1 2">
    <name type="scientific">Sorghum bicolor</name>
    <name type="common">Sorghum</name>
    <name type="synonym">Sorghum vulgare</name>
    <dbReference type="NCBI Taxonomy" id="4558"/>
    <lineage>
        <taxon>Eukaryota</taxon>
        <taxon>Viridiplantae</taxon>
        <taxon>Streptophyta</taxon>
        <taxon>Embryophyta</taxon>
        <taxon>Tracheophyta</taxon>
        <taxon>Spermatophyta</taxon>
        <taxon>Magnoliopsida</taxon>
        <taxon>Liliopsida</taxon>
        <taxon>Poales</taxon>
        <taxon>Poaceae</taxon>
        <taxon>PACMAD clade</taxon>
        <taxon>Panicoideae</taxon>
        <taxon>Andropogonodae</taxon>
        <taxon>Andropogoneae</taxon>
        <taxon>Sorghinae</taxon>
        <taxon>Sorghum</taxon>
    </lineage>
</organism>
<evidence type="ECO:0000313" key="2">
    <source>
        <dbReference type="Proteomes" id="UP000000768"/>
    </source>
</evidence>